<dbReference type="GO" id="GO:0004540">
    <property type="term" value="F:RNA nuclease activity"/>
    <property type="evidence" value="ECO:0007669"/>
    <property type="project" value="InterPro"/>
</dbReference>
<keyword evidence="8" id="KW-0460">Magnesium</keyword>
<evidence type="ECO:0000313" key="13">
    <source>
        <dbReference type="EMBL" id="HAV92779.1"/>
    </source>
</evidence>
<evidence type="ECO:0000256" key="6">
    <source>
        <dbReference type="ARBA" id="ARBA00022759"/>
    </source>
</evidence>
<dbReference type="Gene3D" id="2.40.50.140">
    <property type="entry name" value="Nucleic acid-binding proteins"/>
    <property type="match status" value="1"/>
</dbReference>
<feature type="transmembrane region" description="Helical" evidence="11">
    <location>
        <begin position="116"/>
        <end position="137"/>
    </location>
</feature>
<keyword evidence="11" id="KW-1133">Transmembrane helix</keyword>
<reference evidence="13 14" key="1">
    <citation type="journal article" date="2018" name="Nat. Biotechnol.">
        <title>A standardized bacterial taxonomy based on genome phylogeny substantially revises the tree of life.</title>
        <authorList>
            <person name="Parks D.H."/>
            <person name="Chuvochina M."/>
            <person name="Waite D.W."/>
            <person name="Rinke C."/>
            <person name="Skarshewski A."/>
            <person name="Chaumeil P.A."/>
            <person name="Hugenholtz P."/>
        </authorList>
    </citation>
    <scope>NUCLEOTIDE SEQUENCE [LARGE SCALE GENOMIC DNA]</scope>
    <source>
        <strain evidence="13">UBA9956</strain>
    </source>
</reference>
<dbReference type="PANTHER" id="PTHR30001:SF1">
    <property type="entry name" value="RIBONUCLEASE E_G-LIKE PROTEIN, CHLOROPLASTIC"/>
    <property type="match status" value="1"/>
</dbReference>
<evidence type="ECO:0000256" key="5">
    <source>
        <dbReference type="ARBA" id="ARBA00022723"/>
    </source>
</evidence>
<dbReference type="AlphaFoldDB" id="A0A350HB63"/>
<name>A0A350HB63_UNCW3</name>
<sequence>MNELFITKNEDNIIMAVKENGKLVEVVVEDFNKVSLVGNIYKAKIQHLSEGIQAAFLDIGERKKALLPLNSPDGKIKFELFSDIDEEVHQEMIIKQGDEILVQVMRDEINAKGAKLTSYISIAGNFLVLLPFVHFVGVSKQIRDKEFKSSVKTMLYSILQPEVGVIVRTAALEATPAIIKREYYELLKIWNRISANVDKAVSPALLYKEVTVSKKLIRDLMKRGVEHIYVDSKEIYHDILEYFSYLGINMKKKVHLYQFKIPILAYYEIDRELEKMFKPEVYLKGGASIVIETTEALTAIDVNSGKISRSRDDDALIKDINIMAAEEIARQLRLRDLGGIIVIDFIDMSDEISKKELLMHLKKYLKNDRSTTKTLKVSQFGLVEMTRKKIGPSVINYFIDKCDCCEGRGYTPKPFYIGLKLVRWLKENGKNYSEDTLIVNAQENVVNSIKKNLMRYIETVMKDSRMNVKIQISDTVKNGVCEIYSVNKVERIATVN</sequence>
<evidence type="ECO:0000256" key="2">
    <source>
        <dbReference type="ARBA" id="ARBA00022475"/>
    </source>
</evidence>
<keyword evidence="10 11" id="KW-0472">Membrane</keyword>
<comment type="caution">
    <text evidence="13">The sequence shown here is derived from an EMBL/GenBank/DDBJ whole genome shotgun (WGS) entry which is preliminary data.</text>
</comment>
<keyword evidence="7" id="KW-0378">Hydrolase</keyword>
<dbReference type="PROSITE" id="PS50126">
    <property type="entry name" value="S1"/>
    <property type="match status" value="1"/>
</dbReference>
<dbReference type="EMBL" id="DMZY01000186">
    <property type="protein sequence ID" value="HAV92779.1"/>
    <property type="molecule type" value="Genomic_DNA"/>
</dbReference>
<keyword evidence="6" id="KW-0255">Endonuclease</keyword>
<evidence type="ECO:0000256" key="8">
    <source>
        <dbReference type="ARBA" id="ARBA00022842"/>
    </source>
</evidence>
<dbReference type="SUPFAM" id="SSF50249">
    <property type="entry name" value="Nucleic acid-binding proteins"/>
    <property type="match status" value="1"/>
</dbReference>
<dbReference type="GO" id="GO:0003723">
    <property type="term" value="F:RNA binding"/>
    <property type="evidence" value="ECO:0007669"/>
    <property type="project" value="UniProtKB-KW"/>
</dbReference>
<dbReference type="InterPro" id="IPR012340">
    <property type="entry name" value="NA-bd_OB-fold"/>
</dbReference>
<keyword evidence="3" id="KW-0997">Cell inner membrane</keyword>
<proteinExistence type="predicted"/>
<evidence type="ECO:0000256" key="1">
    <source>
        <dbReference type="ARBA" id="ARBA00001946"/>
    </source>
</evidence>
<keyword evidence="2" id="KW-1003">Cell membrane</keyword>
<dbReference type="GO" id="GO:0005737">
    <property type="term" value="C:cytoplasm"/>
    <property type="evidence" value="ECO:0007669"/>
    <property type="project" value="TreeGrafter"/>
</dbReference>
<dbReference type="NCBIfam" id="TIGR00757">
    <property type="entry name" value="RNaseEG"/>
    <property type="match status" value="1"/>
</dbReference>
<dbReference type="Proteomes" id="UP000264062">
    <property type="component" value="Unassembled WGS sequence"/>
</dbReference>
<evidence type="ECO:0000256" key="3">
    <source>
        <dbReference type="ARBA" id="ARBA00022519"/>
    </source>
</evidence>
<keyword evidence="4" id="KW-0540">Nuclease</keyword>
<dbReference type="InterPro" id="IPR004659">
    <property type="entry name" value="RNase_E/G"/>
</dbReference>
<evidence type="ECO:0000313" key="14">
    <source>
        <dbReference type="Proteomes" id="UP000264062"/>
    </source>
</evidence>
<accession>A0A350HB63</accession>
<dbReference type="GO" id="GO:0004519">
    <property type="term" value="F:endonuclease activity"/>
    <property type="evidence" value="ECO:0007669"/>
    <property type="project" value="UniProtKB-KW"/>
</dbReference>
<dbReference type="CDD" id="cd04453">
    <property type="entry name" value="S1_RNase_E"/>
    <property type="match status" value="1"/>
</dbReference>
<protein>
    <recommendedName>
        <fullName evidence="12">S1 motif domain-containing protein</fullName>
    </recommendedName>
</protein>
<dbReference type="GO" id="GO:0016787">
    <property type="term" value="F:hydrolase activity"/>
    <property type="evidence" value="ECO:0007669"/>
    <property type="project" value="UniProtKB-KW"/>
</dbReference>
<evidence type="ECO:0000256" key="4">
    <source>
        <dbReference type="ARBA" id="ARBA00022722"/>
    </source>
</evidence>
<keyword evidence="9" id="KW-0694">RNA-binding</keyword>
<dbReference type="GO" id="GO:0046872">
    <property type="term" value="F:metal ion binding"/>
    <property type="evidence" value="ECO:0007669"/>
    <property type="project" value="UniProtKB-KW"/>
</dbReference>
<evidence type="ECO:0000256" key="11">
    <source>
        <dbReference type="SAM" id="Phobius"/>
    </source>
</evidence>
<dbReference type="Pfam" id="PF10150">
    <property type="entry name" value="RNase_E_G"/>
    <property type="match status" value="1"/>
</dbReference>
<gene>
    <name evidence="13" type="ORF">DCW38_06325</name>
</gene>
<dbReference type="InterPro" id="IPR003029">
    <property type="entry name" value="S1_domain"/>
</dbReference>
<dbReference type="InterPro" id="IPR019307">
    <property type="entry name" value="RNA-bd_AU-1/RNase_E/G"/>
</dbReference>
<comment type="cofactor">
    <cofactor evidence="1">
        <name>Mg(2+)</name>
        <dbReference type="ChEBI" id="CHEBI:18420"/>
    </cofactor>
</comment>
<dbReference type="PANTHER" id="PTHR30001">
    <property type="entry name" value="RIBONUCLEASE"/>
    <property type="match status" value="1"/>
</dbReference>
<organism evidence="13 14">
    <name type="scientific">candidate division WOR-3 bacterium</name>
    <dbReference type="NCBI Taxonomy" id="2052148"/>
    <lineage>
        <taxon>Bacteria</taxon>
        <taxon>Bacteria division WOR-3</taxon>
    </lineage>
</organism>
<dbReference type="GO" id="GO:0006364">
    <property type="term" value="P:rRNA processing"/>
    <property type="evidence" value="ECO:0007669"/>
    <property type="project" value="TreeGrafter"/>
</dbReference>
<evidence type="ECO:0000256" key="9">
    <source>
        <dbReference type="ARBA" id="ARBA00022884"/>
    </source>
</evidence>
<dbReference type="Gene3D" id="3.40.1260.20">
    <property type="entry name" value="Ribonuclease E, catalytic domain"/>
    <property type="match status" value="1"/>
</dbReference>
<keyword evidence="5" id="KW-0479">Metal-binding</keyword>
<evidence type="ECO:0000256" key="10">
    <source>
        <dbReference type="ARBA" id="ARBA00023136"/>
    </source>
</evidence>
<evidence type="ECO:0000256" key="7">
    <source>
        <dbReference type="ARBA" id="ARBA00022801"/>
    </source>
</evidence>
<evidence type="ECO:0000259" key="12">
    <source>
        <dbReference type="PROSITE" id="PS50126"/>
    </source>
</evidence>
<feature type="domain" description="S1 motif" evidence="12">
    <location>
        <begin position="38"/>
        <end position="119"/>
    </location>
</feature>
<keyword evidence="11" id="KW-0812">Transmembrane</keyword>